<keyword evidence="2" id="KW-1185">Reference proteome</keyword>
<reference evidence="1" key="1">
    <citation type="submission" date="2020-07" db="EMBL/GenBank/DDBJ databases">
        <title>Clarias magur genome sequencing, assembly and annotation.</title>
        <authorList>
            <person name="Kushwaha B."/>
            <person name="Kumar R."/>
            <person name="Das P."/>
            <person name="Joshi C.G."/>
            <person name="Kumar D."/>
            <person name="Nagpure N.S."/>
            <person name="Pandey M."/>
            <person name="Agarwal S."/>
            <person name="Srivastava S."/>
            <person name="Singh M."/>
            <person name="Sahoo L."/>
            <person name="Jayasankar P."/>
            <person name="Meher P.K."/>
            <person name="Koringa P.G."/>
            <person name="Iquebal M.A."/>
            <person name="Das S.P."/>
            <person name="Bit A."/>
            <person name="Patnaik S."/>
            <person name="Patel N."/>
            <person name="Shah T.M."/>
            <person name="Hinsu A."/>
            <person name="Jena J.K."/>
        </authorList>
    </citation>
    <scope>NUCLEOTIDE SEQUENCE</scope>
    <source>
        <strain evidence="1">CIFAMagur01</strain>
        <tissue evidence="1">Testis</tissue>
    </source>
</reference>
<name>A0A8J4UC93_CLAMG</name>
<proteinExistence type="predicted"/>
<evidence type="ECO:0000313" key="2">
    <source>
        <dbReference type="Proteomes" id="UP000727407"/>
    </source>
</evidence>
<feature type="non-terminal residue" evidence="1">
    <location>
        <position position="77"/>
    </location>
</feature>
<evidence type="ECO:0000313" key="1">
    <source>
        <dbReference type="EMBL" id="KAF5905758.1"/>
    </source>
</evidence>
<organism evidence="1 2">
    <name type="scientific">Clarias magur</name>
    <name type="common">Asian catfish</name>
    <name type="synonym">Macropteronotus magur</name>
    <dbReference type="NCBI Taxonomy" id="1594786"/>
    <lineage>
        <taxon>Eukaryota</taxon>
        <taxon>Metazoa</taxon>
        <taxon>Chordata</taxon>
        <taxon>Craniata</taxon>
        <taxon>Vertebrata</taxon>
        <taxon>Euteleostomi</taxon>
        <taxon>Actinopterygii</taxon>
        <taxon>Neopterygii</taxon>
        <taxon>Teleostei</taxon>
        <taxon>Ostariophysi</taxon>
        <taxon>Siluriformes</taxon>
        <taxon>Clariidae</taxon>
        <taxon>Clarias</taxon>
    </lineage>
</organism>
<sequence>ENTEEVASKNKILIKNKLIRKAGQVIGTNLDSQESILPERMLAKFMLLIINNVADSVYEHLIMQTDAGTCRKNLPLS</sequence>
<comment type="caution">
    <text evidence="1">The sequence shown here is derived from an EMBL/GenBank/DDBJ whole genome shotgun (WGS) entry which is preliminary data.</text>
</comment>
<dbReference type="Proteomes" id="UP000727407">
    <property type="component" value="Unassembled WGS sequence"/>
</dbReference>
<gene>
    <name evidence="1" type="ORF">DAT39_004535</name>
</gene>
<feature type="non-terminal residue" evidence="1">
    <location>
        <position position="1"/>
    </location>
</feature>
<accession>A0A8J4UC93</accession>
<dbReference type="EMBL" id="QNUK01000040">
    <property type="protein sequence ID" value="KAF5905758.1"/>
    <property type="molecule type" value="Genomic_DNA"/>
</dbReference>
<dbReference type="AlphaFoldDB" id="A0A8J4UC93"/>
<protein>
    <submittedName>
        <fullName evidence="1">Uncharacterized protein</fullName>
    </submittedName>
</protein>